<dbReference type="Proteomes" id="UP000472263">
    <property type="component" value="Chromosome 10"/>
</dbReference>
<keyword evidence="2" id="KW-1185">Reference proteome</keyword>
<evidence type="ECO:0000313" key="2">
    <source>
        <dbReference type="Proteomes" id="UP000472263"/>
    </source>
</evidence>
<accession>A0A667ZX69</accession>
<dbReference type="Ensembl" id="ENSMMDT00005046376.1">
    <property type="protein sequence ID" value="ENSMMDP00005045482.1"/>
    <property type="gene ID" value="ENSMMDG00005020850.1"/>
</dbReference>
<reference evidence="1" key="1">
    <citation type="submission" date="2019-06" db="EMBL/GenBank/DDBJ databases">
        <authorList>
            <consortium name="Wellcome Sanger Institute Data Sharing"/>
        </authorList>
    </citation>
    <scope>NUCLEOTIDE SEQUENCE [LARGE SCALE GENOMIC DNA]</scope>
</reference>
<organism evidence="1 2">
    <name type="scientific">Myripristis murdjan</name>
    <name type="common">pinecone soldierfish</name>
    <dbReference type="NCBI Taxonomy" id="586833"/>
    <lineage>
        <taxon>Eukaryota</taxon>
        <taxon>Metazoa</taxon>
        <taxon>Chordata</taxon>
        <taxon>Craniata</taxon>
        <taxon>Vertebrata</taxon>
        <taxon>Euteleostomi</taxon>
        <taxon>Actinopterygii</taxon>
        <taxon>Neopterygii</taxon>
        <taxon>Teleostei</taxon>
        <taxon>Neoteleostei</taxon>
        <taxon>Acanthomorphata</taxon>
        <taxon>Holocentriformes</taxon>
        <taxon>Holocentridae</taxon>
        <taxon>Myripristis</taxon>
    </lineage>
</organism>
<name>A0A667ZX69_9TELE</name>
<proteinExistence type="predicted"/>
<dbReference type="GeneTree" id="ENSGT00990000204064"/>
<protein>
    <submittedName>
        <fullName evidence="1">Uncharacterized protein</fullName>
    </submittedName>
</protein>
<dbReference type="InParanoid" id="A0A667ZX69"/>
<evidence type="ECO:0000313" key="1">
    <source>
        <dbReference type="Ensembl" id="ENSMMDP00005045482.1"/>
    </source>
</evidence>
<dbReference type="AlphaFoldDB" id="A0A667ZX69"/>
<reference evidence="1" key="3">
    <citation type="submission" date="2025-09" db="UniProtKB">
        <authorList>
            <consortium name="Ensembl"/>
        </authorList>
    </citation>
    <scope>IDENTIFICATION</scope>
</reference>
<reference evidence="1" key="2">
    <citation type="submission" date="2025-08" db="UniProtKB">
        <authorList>
            <consortium name="Ensembl"/>
        </authorList>
    </citation>
    <scope>IDENTIFICATION</scope>
</reference>
<sequence>NRETFFCLPSADGFEHDRPDCAAVLSRHFSVATVTISYFKERQCIYLYMNVKVMERRAYERVRGNAFQTLRSCQESQRGVYICQLVHVEQAKEAAVGFSPIGNCSAGTEHIYSS</sequence>